<dbReference type="PANTHER" id="PTHR35303:SF5">
    <property type="entry name" value="OS02G0197800 PROTEIN"/>
    <property type="match status" value="1"/>
</dbReference>
<keyword evidence="1" id="KW-0479">Metal-binding</keyword>
<reference evidence="6" key="1">
    <citation type="journal article" date="2019" name="Int. J. Syst. Evol. Microbiol.">
        <title>The Global Catalogue of Microorganisms (GCM) 10K type strain sequencing project: providing services to taxonomists for standard genome sequencing and annotation.</title>
        <authorList>
            <consortium name="The Broad Institute Genomics Platform"/>
            <consortium name="The Broad Institute Genome Sequencing Center for Infectious Disease"/>
            <person name="Wu L."/>
            <person name="Ma J."/>
        </authorList>
    </citation>
    <scope>NUCLEOTIDE SEQUENCE [LARGE SCALE GENOMIC DNA]</scope>
    <source>
        <strain evidence="6">CCUG 51308</strain>
    </source>
</reference>
<accession>A0ABW2IN55</accession>
<comment type="caution">
    <text evidence="5">The sequence shown here is derived from an EMBL/GenBank/DDBJ whole genome shotgun (WGS) entry which is preliminary data.</text>
</comment>
<evidence type="ECO:0000259" key="4">
    <source>
        <dbReference type="Pfam" id="PF06155"/>
    </source>
</evidence>
<protein>
    <submittedName>
        <fullName evidence="5">Gamma-butyrobetaine hydroxylase-like domain-containing protein</fullName>
    </submittedName>
</protein>
<feature type="domain" description="Gamma-butyrobetaine hydroxylase-like N-terminal" evidence="4">
    <location>
        <begin position="16"/>
        <end position="100"/>
    </location>
</feature>
<sequence length="125" mass="14204">MLRKRPKDDGSWPVEIRFNKEKALLKLVFDDGFKGEIPYELLRIESPSAETRGHGGETPLPPVGKKNVSVISADPVGRYALRINFSDGHNTGLYSWPYLRELAADQKNRMKAYEKRMKEAGLSRT</sequence>
<evidence type="ECO:0000256" key="2">
    <source>
        <dbReference type="ARBA" id="ARBA00023004"/>
    </source>
</evidence>
<evidence type="ECO:0000256" key="3">
    <source>
        <dbReference type="SAM" id="MobiDB-lite"/>
    </source>
</evidence>
<name>A0ABW2IN55_9PROT</name>
<dbReference type="Pfam" id="PF06155">
    <property type="entry name" value="GBBH-like_N"/>
    <property type="match status" value="1"/>
</dbReference>
<organism evidence="5 6">
    <name type="scientific">Hirschia litorea</name>
    <dbReference type="NCBI Taxonomy" id="1199156"/>
    <lineage>
        <taxon>Bacteria</taxon>
        <taxon>Pseudomonadati</taxon>
        <taxon>Pseudomonadota</taxon>
        <taxon>Alphaproteobacteria</taxon>
        <taxon>Hyphomonadales</taxon>
        <taxon>Hyphomonadaceae</taxon>
        <taxon>Hirschia</taxon>
    </lineage>
</organism>
<dbReference type="Proteomes" id="UP001596492">
    <property type="component" value="Unassembled WGS sequence"/>
</dbReference>
<keyword evidence="2" id="KW-0408">Iron</keyword>
<dbReference type="RefSeq" id="WP_382167655.1">
    <property type="nucleotide sequence ID" value="NZ_JBHTBR010000005.1"/>
</dbReference>
<feature type="region of interest" description="Disordered" evidence="3">
    <location>
        <begin position="47"/>
        <end position="67"/>
    </location>
</feature>
<dbReference type="PANTHER" id="PTHR35303">
    <property type="entry name" value="OS02G0197800 PROTEIN"/>
    <property type="match status" value="1"/>
</dbReference>
<dbReference type="InterPro" id="IPR010376">
    <property type="entry name" value="GBBH-like_N"/>
</dbReference>
<dbReference type="InterPro" id="IPR038492">
    <property type="entry name" value="GBBH-like_N_sf"/>
</dbReference>
<keyword evidence="6" id="KW-1185">Reference proteome</keyword>
<gene>
    <name evidence="5" type="ORF">ACFQS8_11870</name>
</gene>
<dbReference type="EMBL" id="JBHTBR010000005">
    <property type="protein sequence ID" value="MFC7292318.1"/>
    <property type="molecule type" value="Genomic_DNA"/>
</dbReference>
<evidence type="ECO:0000313" key="5">
    <source>
        <dbReference type="EMBL" id="MFC7292318.1"/>
    </source>
</evidence>
<proteinExistence type="predicted"/>
<dbReference type="Gene3D" id="3.30.2020.30">
    <property type="match status" value="1"/>
</dbReference>
<evidence type="ECO:0000313" key="6">
    <source>
        <dbReference type="Proteomes" id="UP001596492"/>
    </source>
</evidence>
<evidence type="ECO:0000256" key="1">
    <source>
        <dbReference type="ARBA" id="ARBA00022723"/>
    </source>
</evidence>